<reference evidence="2 5" key="2">
    <citation type="submission" date="2017-12" db="EMBL/GenBank/DDBJ databases">
        <title>Pharmacopeia of the Arctic Ocean.</title>
        <authorList>
            <person name="Collins E."/>
            <person name="Ducluzeau A.-L."/>
        </authorList>
    </citation>
    <scope>NUCLEOTIDE SEQUENCE [LARGE SCALE GENOMIC DNA]</scope>
    <source>
        <strain evidence="2 5">DSM 23325</strain>
    </source>
</reference>
<keyword evidence="5" id="KW-1185">Reference proteome</keyword>
<sequence>MSRITGVIVALATTAAVLTGSTGGHALPAAAPPTAEMPRDIPGGVELTLADGDLLRLWAAENHRAVFSRRLDAATGVWGPRLEVVRRKNLSCGGVDARTSNGAVAAIAFCDRYGYSEDTAPVSSRALWSPDGVTWSSYTLEGEAYEEPGISPDGQNAVWPLHSRYTARTAGGFTEHDLDTDGQEYTVTATIDDDARVSYLYFAQLGRRCRLVVQTRTGDATPARQELQVAGGCSDVALANVDSDTVWYGDPSSPAQRAVVSRADASSPWGLTAIAPATAPGLYQTWRALDRTFFTAPGLPLFALGSTDRRSVMAQSYDPSTQTWATPVTVLRTRERCYWDDTWTAESLGVLVADLRCGDHGRRVTLTTNDGSTWQVVRGSRNPRGLSADGQYVAIPARSTTYIISRELGVLALPGGVADRCDMVVPDGPAGAVRLTSAGRSRGWPTVLQHSSGQGWTRLGRTSLPTPPRDCRFAQTSWVQQDAFDVFGRRDQGYTVRIVERAGEWTTRHERW</sequence>
<evidence type="ECO:0000313" key="2">
    <source>
        <dbReference type="EMBL" id="PKH42769.1"/>
    </source>
</evidence>
<dbReference type="EMBL" id="PJBV01000012">
    <property type="protein sequence ID" value="PKH42769.1"/>
    <property type="molecule type" value="Genomic_DNA"/>
</dbReference>
<dbReference type="Proteomes" id="UP000233565">
    <property type="component" value="Unassembled WGS sequence"/>
</dbReference>
<keyword evidence="1" id="KW-0732">Signal</keyword>
<evidence type="ECO:0000313" key="3">
    <source>
        <dbReference type="EMBL" id="SFB05883.1"/>
    </source>
</evidence>
<feature type="chain" id="PRO_5011543226" description="BNR repeat-containing family member" evidence="1">
    <location>
        <begin position="27"/>
        <end position="512"/>
    </location>
</feature>
<accession>A0A1I0Y0Y4</accession>
<evidence type="ECO:0000256" key="1">
    <source>
        <dbReference type="SAM" id="SignalP"/>
    </source>
</evidence>
<dbReference type="STRING" id="748909.SAMN05192575_103117"/>
<feature type="signal peptide" evidence="1">
    <location>
        <begin position="1"/>
        <end position="26"/>
    </location>
</feature>
<evidence type="ECO:0000313" key="5">
    <source>
        <dbReference type="Proteomes" id="UP000233565"/>
    </source>
</evidence>
<dbReference type="AlphaFoldDB" id="A0A1I0Y0Y4"/>
<dbReference type="EMBL" id="FOKC01000003">
    <property type="protein sequence ID" value="SFB05883.1"/>
    <property type="molecule type" value="Genomic_DNA"/>
</dbReference>
<dbReference type="Proteomes" id="UP000199113">
    <property type="component" value="Unassembled WGS sequence"/>
</dbReference>
<name>A0A1I0Y0Y4_9ACTN</name>
<reference evidence="3" key="1">
    <citation type="submission" date="2016-10" db="EMBL/GenBank/DDBJ databases">
        <authorList>
            <person name="de Groot N.N."/>
        </authorList>
    </citation>
    <scope>NUCLEOTIDE SEQUENCE [LARGE SCALE GENOMIC DNA]</scope>
    <source>
        <strain evidence="3">CGMCC 1.10697</strain>
    </source>
</reference>
<evidence type="ECO:0008006" key="6">
    <source>
        <dbReference type="Google" id="ProtNLM"/>
    </source>
</evidence>
<proteinExistence type="predicted"/>
<evidence type="ECO:0000313" key="4">
    <source>
        <dbReference type="Proteomes" id="UP000199113"/>
    </source>
</evidence>
<dbReference type="OrthoDB" id="3764366at2"/>
<dbReference type="RefSeq" id="WP_101228842.1">
    <property type="nucleotide sequence ID" value="NZ_FOKC01000003.1"/>
</dbReference>
<organism evidence="3 4">
    <name type="scientific">Nocardioides alpinus</name>
    <dbReference type="NCBI Taxonomy" id="748909"/>
    <lineage>
        <taxon>Bacteria</taxon>
        <taxon>Bacillati</taxon>
        <taxon>Actinomycetota</taxon>
        <taxon>Actinomycetes</taxon>
        <taxon>Propionibacteriales</taxon>
        <taxon>Nocardioidaceae</taxon>
        <taxon>Nocardioides</taxon>
    </lineage>
</organism>
<gene>
    <name evidence="2" type="ORF">CXG46_05775</name>
    <name evidence="3" type="ORF">SAMN05192575_103117</name>
</gene>
<protein>
    <recommendedName>
        <fullName evidence="6">BNR repeat-containing family member</fullName>
    </recommendedName>
</protein>